<feature type="region of interest" description="Disordered" evidence="1">
    <location>
        <begin position="1312"/>
        <end position="1375"/>
    </location>
</feature>
<dbReference type="OrthoDB" id="5595797at2759"/>
<feature type="compositionally biased region" description="Polar residues" evidence="1">
    <location>
        <begin position="375"/>
        <end position="385"/>
    </location>
</feature>
<name>A0A8J2X881_ZYGB2</name>
<proteinExistence type="predicted"/>
<feature type="compositionally biased region" description="Polar residues" evidence="1">
    <location>
        <begin position="1273"/>
        <end position="1283"/>
    </location>
</feature>
<feature type="compositionally biased region" description="Polar residues" evidence="1">
    <location>
        <begin position="22"/>
        <end position="32"/>
    </location>
</feature>
<dbReference type="Pfam" id="PF11223">
    <property type="entry name" value="DUF3020"/>
    <property type="match status" value="1"/>
</dbReference>
<reference evidence="4" key="1">
    <citation type="journal article" date="2013" name="Genome Announc.">
        <title>Genome sequence of the food spoilage yeast Zygosaccharomyces bailii CLIB 213(T).</title>
        <authorList>
            <person name="Galeote V."/>
            <person name="Bigey F."/>
            <person name="Devillers H."/>
            <person name="Neuveglise C."/>
            <person name="Dequin S."/>
        </authorList>
    </citation>
    <scope>NUCLEOTIDE SEQUENCE [LARGE SCALE GENOMIC DNA]</scope>
    <source>
        <strain evidence="4">CLIB 213 / ATCC 58445 / CBS 680 / CCRC 21525 / NBRC 1098 / NCYC 1416 / NRRL Y-2227</strain>
    </source>
</reference>
<feature type="compositionally biased region" description="Polar residues" evidence="1">
    <location>
        <begin position="316"/>
        <end position="331"/>
    </location>
</feature>
<feature type="compositionally biased region" description="Basic residues" evidence="1">
    <location>
        <begin position="184"/>
        <end position="200"/>
    </location>
</feature>
<feature type="region of interest" description="Disordered" evidence="1">
    <location>
        <begin position="460"/>
        <end position="487"/>
    </location>
</feature>
<evidence type="ECO:0000259" key="2">
    <source>
        <dbReference type="Pfam" id="PF11223"/>
    </source>
</evidence>
<feature type="compositionally biased region" description="Basic and acidic residues" evidence="1">
    <location>
        <begin position="585"/>
        <end position="604"/>
    </location>
</feature>
<feature type="compositionally biased region" description="Basic and acidic residues" evidence="1">
    <location>
        <begin position="169"/>
        <end position="183"/>
    </location>
</feature>
<feature type="compositionally biased region" description="Basic residues" evidence="1">
    <location>
        <begin position="605"/>
        <end position="616"/>
    </location>
</feature>
<feature type="compositionally biased region" description="Basic residues" evidence="1">
    <location>
        <begin position="287"/>
        <end position="300"/>
    </location>
</feature>
<feature type="region of interest" description="Disordered" evidence="1">
    <location>
        <begin position="1031"/>
        <end position="1050"/>
    </location>
</feature>
<feature type="region of interest" description="Disordered" evidence="1">
    <location>
        <begin position="512"/>
        <end position="616"/>
    </location>
</feature>
<dbReference type="InterPro" id="IPR021386">
    <property type="entry name" value="SPP41_DUF3020"/>
</dbReference>
<feature type="region of interest" description="Disordered" evidence="1">
    <location>
        <begin position="1088"/>
        <end position="1159"/>
    </location>
</feature>
<protein>
    <submittedName>
        <fullName evidence="3">ZYBA0S05-02432g1_1</fullName>
    </submittedName>
</protein>
<feature type="domain" description="DUF3020" evidence="2">
    <location>
        <begin position="1200"/>
        <end position="1247"/>
    </location>
</feature>
<feature type="compositionally biased region" description="Basic residues" evidence="1">
    <location>
        <begin position="463"/>
        <end position="475"/>
    </location>
</feature>
<feature type="compositionally biased region" description="Basic and acidic residues" evidence="1">
    <location>
        <begin position="1000"/>
        <end position="1011"/>
    </location>
</feature>
<feature type="compositionally biased region" description="Polar residues" evidence="1">
    <location>
        <begin position="885"/>
        <end position="903"/>
    </location>
</feature>
<dbReference type="Proteomes" id="UP000019375">
    <property type="component" value="Unassembled WGS sequence"/>
</dbReference>
<feature type="compositionally biased region" description="Polar residues" evidence="1">
    <location>
        <begin position="1137"/>
        <end position="1148"/>
    </location>
</feature>
<feature type="compositionally biased region" description="Basic and acidic residues" evidence="1">
    <location>
        <begin position="515"/>
        <end position="560"/>
    </location>
</feature>
<organism evidence="3 4">
    <name type="scientific">Zygosaccharomyces bailii (strain CLIB 213 / ATCC 58445 / CBS 680 / BCRC 21525 / NBRC 1098 / NCYC 1416 / NRRL Y-2227)</name>
    <dbReference type="NCBI Taxonomy" id="1333698"/>
    <lineage>
        <taxon>Eukaryota</taxon>
        <taxon>Fungi</taxon>
        <taxon>Dikarya</taxon>
        <taxon>Ascomycota</taxon>
        <taxon>Saccharomycotina</taxon>
        <taxon>Saccharomycetes</taxon>
        <taxon>Saccharomycetales</taxon>
        <taxon>Saccharomycetaceae</taxon>
        <taxon>Zygosaccharomyces</taxon>
    </lineage>
</organism>
<evidence type="ECO:0000256" key="1">
    <source>
        <dbReference type="SAM" id="MobiDB-lite"/>
    </source>
</evidence>
<feature type="region of interest" description="Disordered" evidence="1">
    <location>
        <begin position="268"/>
        <end position="391"/>
    </location>
</feature>
<dbReference type="EMBL" id="HG316458">
    <property type="protein sequence ID" value="CDF89818.1"/>
    <property type="molecule type" value="Genomic_DNA"/>
</dbReference>
<accession>A0A8J2X881</accession>
<feature type="region of interest" description="Disordered" evidence="1">
    <location>
        <begin position="877"/>
        <end position="1020"/>
    </location>
</feature>
<feature type="compositionally biased region" description="Basic and acidic residues" evidence="1">
    <location>
        <begin position="477"/>
        <end position="487"/>
    </location>
</feature>
<feature type="compositionally biased region" description="Basic residues" evidence="1">
    <location>
        <begin position="574"/>
        <end position="583"/>
    </location>
</feature>
<feature type="compositionally biased region" description="Basic and acidic residues" evidence="1">
    <location>
        <begin position="43"/>
        <end position="54"/>
    </location>
</feature>
<keyword evidence="4" id="KW-1185">Reference proteome</keyword>
<feature type="compositionally biased region" description="Polar residues" evidence="1">
    <location>
        <begin position="981"/>
        <end position="999"/>
    </location>
</feature>
<feature type="region of interest" description="Disordered" evidence="1">
    <location>
        <begin position="729"/>
        <end position="756"/>
    </location>
</feature>
<gene>
    <name evidence="3" type="ORF">BN860_02432g</name>
</gene>
<feature type="compositionally biased region" description="Basic and acidic residues" evidence="1">
    <location>
        <begin position="1252"/>
        <end position="1263"/>
    </location>
</feature>
<feature type="compositionally biased region" description="Acidic residues" evidence="1">
    <location>
        <begin position="94"/>
        <end position="104"/>
    </location>
</feature>
<evidence type="ECO:0000313" key="4">
    <source>
        <dbReference type="Proteomes" id="UP000019375"/>
    </source>
</evidence>
<feature type="region of interest" description="Disordered" evidence="1">
    <location>
        <begin position="1251"/>
        <end position="1283"/>
    </location>
</feature>
<feature type="region of interest" description="Disordered" evidence="1">
    <location>
        <begin position="22"/>
        <end position="222"/>
    </location>
</feature>
<sequence length="1395" mass="156120">MSEDHGDDLNFNELVGNLLSSHNATEGLNQSMEGVPETQEGSLHTEEVEEHPEVDLPVFGAEEEDLAAVVASAIQNMNDGNPREDEEPVHFQEENNEQQQEEPQQEQLQADGNLPENDEEHQQNQEWAHMLQQGLMQGNEETPLNPEDQLDQDDENLRRAILESLQELNVKDNKEPPRDLPKEKKVKSKKQSKKSSSKKKKSEDKGSSKKKKHQKKDDDENLLNFEDVIRGFMHPETVSNQADLPAVPDVGDKETQALVEATLKAFERELLGPAAINPKGTTSSSAARKKSSSSKKKSSSKKSGEKSKSKTYKPSEFTSNQQRDLSVTSPARNKKKKKNHSEVIEPDEDDFSKQLAEMVNQVVNTTVPPDGEVENQGTFRPSTESPSEDVAGDLTHLELRTAPTGLEENADETFDLNQIMQRAMNMAFQEQNGENFDTSIMEEFNRGLADLAVADLETSSTAKSKKSSSAKHSHARSVSESEASKQAKDISSLEKFMKKKYSQVALAAASAAKKRISEKNKYNRQKLKEERQKMRESKKSKKREERERLERERKELEDIVAKGPPYPPDLRLTKSGKPKKPYRRWTPEEMAKRASMPREDLHKSDKIKKVKKKKSRKLKRVPLYNLKNIPLFNFIKGNISNELRAKQKLNGIEDTLNKIHLQPRRLDINKLAPPDFMTPEQMEKEKNANDADTDYVLNMLQRKTVVHREKILFHPPWALPAHPPMALPVARRRRKEKSKGSKDPTRSRRYSGARRVSESMNVRNKIIPAVLLPIINTLKAAARAKAASGATSEESNKHLMSIIKHTKHTIAQTLEGSKRATNKDYYGSNIHGVFEHGDKKVRRIPIFSLANIKKIDTSDKPKSGDVNLKQATAVPPLIKIEEGENSSSIPHSNESAKTPSSTNENEEISGVDRSGGQLRKDTSVIDNVNTKDPFKHGVPLGKAEPEKEEPAQTETNVLEKEAEVVQIKPTSGTDLDEGNNRTEQQGSVSATTLSRTSQSDPKEPEKVKANSEKTALPAVIKGEPKEIPIVGLSHLTNGSENKSSEGALEDMIKQQLTQSHNESVDLPENLSGVLYATLANIIPGFSEHTKGQADIAPPRPERKPYKKRPPPVLNLDGLVPPSGSPIIPKTEPKESLQRSASPSVPSITRKSRQKTDPPTLLYTFNVPNFKEMQGRRTMLLKRAKEHLNAEEMAILKKEINKERKRKWREANVEKNWEHDLRARVKRRASSKFGEADSAEKTQWFENEVSKGLAERGIKQDETSKAGNGGNGSGRKNTGSSNLSDNEVLNMIATALGKLDVARTLERELNEIHRPGGTAGNKLKKIETSPPADTHTGLMEHSVLEEAQSTVEQEKRESDNDEIDEDGHIKRPYPDDIPVMVPILKRPKYLNAEGTS</sequence>
<evidence type="ECO:0000313" key="3">
    <source>
        <dbReference type="EMBL" id="CDF89818.1"/>
    </source>
</evidence>